<gene>
    <name evidence="2" type="ORF">OUZ56_028044</name>
</gene>
<comment type="caution">
    <text evidence="2">The sequence shown here is derived from an EMBL/GenBank/DDBJ whole genome shotgun (WGS) entry which is preliminary data.</text>
</comment>
<protein>
    <submittedName>
        <fullName evidence="2">Uncharacterized protein</fullName>
    </submittedName>
</protein>
<organism evidence="2 3">
    <name type="scientific">Daphnia magna</name>
    <dbReference type="NCBI Taxonomy" id="35525"/>
    <lineage>
        <taxon>Eukaryota</taxon>
        <taxon>Metazoa</taxon>
        <taxon>Ecdysozoa</taxon>
        <taxon>Arthropoda</taxon>
        <taxon>Crustacea</taxon>
        <taxon>Branchiopoda</taxon>
        <taxon>Diplostraca</taxon>
        <taxon>Cladocera</taxon>
        <taxon>Anomopoda</taxon>
        <taxon>Daphniidae</taxon>
        <taxon>Daphnia</taxon>
    </lineage>
</organism>
<dbReference type="Proteomes" id="UP001234178">
    <property type="component" value="Unassembled WGS sequence"/>
</dbReference>
<evidence type="ECO:0000256" key="1">
    <source>
        <dbReference type="SAM" id="MobiDB-lite"/>
    </source>
</evidence>
<keyword evidence="3" id="KW-1185">Reference proteome</keyword>
<name>A0ABR0B2P0_9CRUS</name>
<reference evidence="2 3" key="1">
    <citation type="journal article" date="2023" name="Nucleic Acids Res.">
        <title>The hologenome of Daphnia magna reveals possible DNA methylation and microbiome-mediated evolution of the host genome.</title>
        <authorList>
            <person name="Chaturvedi A."/>
            <person name="Li X."/>
            <person name="Dhandapani V."/>
            <person name="Marshall H."/>
            <person name="Kissane S."/>
            <person name="Cuenca-Cambronero M."/>
            <person name="Asole G."/>
            <person name="Calvet F."/>
            <person name="Ruiz-Romero M."/>
            <person name="Marangio P."/>
            <person name="Guigo R."/>
            <person name="Rago D."/>
            <person name="Mirbahai L."/>
            <person name="Eastwood N."/>
            <person name="Colbourne J.K."/>
            <person name="Zhou J."/>
            <person name="Mallon E."/>
            <person name="Orsini L."/>
        </authorList>
    </citation>
    <scope>NUCLEOTIDE SEQUENCE [LARGE SCALE GENOMIC DNA]</scope>
    <source>
        <strain evidence="2">LRV0_1</strain>
    </source>
</reference>
<feature type="compositionally biased region" description="Low complexity" evidence="1">
    <location>
        <begin position="109"/>
        <end position="120"/>
    </location>
</feature>
<dbReference type="EMBL" id="JAOYFB010000040">
    <property type="protein sequence ID" value="KAK4035966.1"/>
    <property type="molecule type" value="Genomic_DNA"/>
</dbReference>
<accession>A0ABR0B2P0</accession>
<sequence length="120" mass="13177">MFAPIVKMIRGINLFDLTRLSTAVAITTGVALIPLRAIRVLVASGYLCGLTLLIQTAINIWQKSSYFEWNPSSLRATGWIMRAVVSKESSPQHQEREGKAEENAAKWPGAEAGATTEEME</sequence>
<feature type="compositionally biased region" description="Basic and acidic residues" evidence="1">
    <location>
        <begin position="93"/>
        <end position="104"/>
    </location>
</feature>
<evidence type="ECO:0000313" key="2">
    <source>
        <dbReference type="EMBL" id="KAK4035966.1"/>
    </source>
</evidence>
<evidence type="ECO:0000313" key="3">
    <source>
        <dbReference type="Proteomes" id="UP001234178"/>
    </source>
</evidence>
<proteinExistence type="predicted"/>
<feature type="region of interest" description="Disordered" evidence="1">
    <location>
        <begin position="88"/>
        <end position="120"/>
    </location>
</feature>